<name>A0ABP0VW30_9BRYO</name>
<reference evidence="1" key="1">
    <citation type="submission" date="2024-02" db="EMBL/GenBank/DDBJ databases">
        <authorList>
            <consortium name="ELIXIR-Norway"/>
            <consortium name="Elixir Norway"/>
        </authorList>
    </citation>
    <scope>NUCLEOTIDE SEQUENCE</scope>
</reference>
<dbReference type="EMBL" id="OZ020106">
    <property type="protein sequence ID" value="CAK9258694.1"/>
    <property type="molecule type" value="Genomic_DNA"/>
</dbReference>
<evidence type="ECO:0000313" key="1">
    <source>
        <dbReference type="EMBL" id="CAK9258694.1"/>
    </source>
</evidence>
<dbReference type="PANTHER" id="PTHR46137">
    <property type="entry name" value="OS05G0310600 PROTEIN"/>
    <property type="match status" value="1"/>
</dbReference>
<gene>
    <name evidence="1" type="ORF">CSSPJE1EN1_LOCUS4172</name>
</gene>
<sequence length="82" mass="8500">MIGHSGQAASLLGAPLAAVVSSPLCFVLINPWGFAAVTIGVYCFNQYATDIRVCRDVAKVAVEDLAIHIGSSIVVEQPNATA</sequence>
<organism evidence="1 2">
    <name type="scientific">Sphagnum jensenii</name>
    <dbReference type="NCBI Taxonomy" id="128206"/>
    <lineage>
        <taxon>Eukaryota</taxon>
        <taxon>Viridiplantae</taxon>
        <taxon>Streptophyta</taxon>
        <taxon>Embryophyta</taxon>
        <taxon>Bryophyta</taxon>
        <taxon>Sphagnophytina</taxon>
        <taxon>Sphagnopsida</taxon>
        <taxon>Sphagnales</taxon>
        <taxon>Sphagnaceae</taxon>
        <taxon>Sphagnum</taxon>
    </lineage>
</organism>
<protein>
    <submittedName>
        <fullName evidence="1">Uncharacterized protein</fullName>
    </submittedName>
</protein>
<dbReference type="PANTHER" id="PTHR46137:SF3">
    <property type="entry name" value="OS05G0310600 PROTEIN"/>
    <property type="match status" value="1"/>
</dbReference>
<evidence type="ECO:0000313" key="2">
    <source>
        <dbReference type="Proteomes" id="UP001497444"/>
    </source>
</evidence>
<dbReference type="Proteomes" id="UP001497444">
    <property type="component" value="Chromosome 11"/>
</dbReference>
<keyword evidence="2" id="KW-1185">Reference proteome</keyword>
<accession>A0ABP0VW30</accession>
<proteinExistence type="predicted"/>